<evidence type="ECO:0000256" key="1">
    <source>
        <dbReference type="ARBA" id="ARBA00022527"/>
    </source>
</evidence>
<dbReference type="Proteomes" id="UP000838763">
    <property type="component" value="Unassembled WGS sequence"/>
</dbReference>
<dbReference type="EMBL" id="CALLCH030000009">
    <property type="protein sequence ID" value="CAI4213862.1"/>
    <property type="molecule type" value="Genomic_DNA"/>
</dbReference>
<keyword evidence="5 7" id="KW-0067">ATP-binding</keyword>
<evidence type="ECO:0000256" key="3">
    <source>
        <dbReference type="ARBA" id="ARBA00022741"/>
    </source>
</evidence>
<dbReference type="Gene3D" id="3.30.200.20">
    <property type="entry name" value="Phosphorylase Kinase, domain 1"/>
    <property type="match status" value="1"/>
</dbReference>
<dbReference type="SMART" id="SM00220">
    <property type="entry name" value="S_TKc"/>
    <property type="match status" value="1"/>
</dbReference>
<accession>A0A9P1H1V1</accession>
<dbReference type="SUPFAM" id="SSF56112">
    <property type="entry name" value="Protein kinase-like (PK-like)"/>
    <property type="match status" value="1"/>
</dbReference>
<dbReference type="PIRSF" id="PIRSF000654">
    <property type="entry name" value="Integrin-linked_kinase"/>
    <property type="match status" value="1"/>
</dbReference>
<dbReference type="Pfam" id="PF00069">
    <property type="entry name" value="Pkinase"/>
    <property type="match status" value="1"/>
</dbReference>
<dbReference type="InterPro" id="IPR017441">
    <property type="entry name" value="Protein_kinase_ATP_BS"/>
</dbReference>
<keyword evidence="12" id="KW-1185">Reference proteome</keyword>
<dbReference type="Gene3D" id="1.10.510.10">
    <property type="entry name" value="Transferase(Phosphotransferase) domain 1"/>
    <property type="match status" value="1"/>
</dbReference>
<evidence type="ECO:0000256" key="2">
    <source>
        <dbReference type="ARBA" id="ARBA00022679"/>
    </source>
</evidence>
<feature type="domain" description="Protein kinase" evidence="10">
    <location>
        <begin position="50"/>
        <end position="321"/>
    </location>
</feature>
<feature type="region of interest" description="Disordered" evidence="9">
    <location>
        <begin position="1"/>
        <end position="20"/>
    </location>
</feature>
<dbReference type="GO" id="GO:0000165">
    <property type="term" value="P:MAPK cascade"/>
    <property type="evidence" value="ECO:0007669"/>
    <property type="project" value="UniProtKB-ARBA"/>
</dbReference>
<keyword evidence="4" id="KW-0418">Kinase</keyword>
<protein>
    <recommendedName>
        <fullName evidence="10">Protein kinase domain-containing protein</fullName>
    </recommendedName>
</protein>
<dbReference type="InterPro" id="IPR011009">
    <property type="entry name" value="Kinase-like_dom_sf"/>
</dbReference>
<keyword evidence="1 8" id="KW-0723">Serine/threonine-protein kinase</keyword>
<dbReference type="PANTHER" id="PTHR47448:SF1">
    <property type="entry name" value="SERINE_THREONINE-PROTEIN KINASE STE7 HOMOLOG"/>
    <property type="match status" value="1"/>
</dbReference>
<dbReference type="AlphaFoldDB" id="A0A9P1H1V1"/>
<evidence type="ECO:0000256" key="8">
    <source>
        <dbReference type="RuleBase" id="RU000304"/>
    </source>
</evidence>
<reference evidence="11" key="1">
    <citation type="submission" date="2022-11" db="EMBL/GenBank/DDBJ databases">
        <authorList>
            <person name="Scott C."/>
            <person name="Bruce N."/>
        </authorList>
    </citation>
    <scope>NUCLEOTIDE SEQUENCE</scope>
</reference>
<dbReference type="PROSITE" id="PS00107">
    <property type="entry name" value="PROTEIN_KINASE_ATP"/>
    <property type="match status" value="1"/>
</dbReference>
<sequence>MAEPFAPRSMKRRNISTRPVLSPKVIPQDEEIPEPEIGREYQLDLISADLQLIQELGSGDGAAVSKVKNLATGVLIARKVFRSQPNEELRERALRELERLHDCHSDWLVRFYGACFDESSNVVMCMEYMDVGSLDKVSKLCGSIRVDVIGKIAEAILGGLTYLYVNHRILHQDVKPSNIFVNSKGHFKLSDFGIPREFISPVSDAVPGETSPYMAPERILGESATVKSDVWSFGISLLELATGIPPFHLDAEQRDVDDALAGPLDLARRIVHGPAPRLPKSDAFPLILEDLVEKCLCKVSEERPTPQELFVRLLSRASPALFIDSANMKLGWGSFPSSF</sequence>
<evidence type="ECO:0000256" key="7">
    <source>
        <dbReference type="PROSITE-ProRule" id="PRU10141"/>
    </source>
</evidence>
<dbReference type="InterPro" id="IPR050915">
    <property type="entry name" value="MAP_kinase_kinase"/>
</dbReference>
<dbReference type="GO" id="GO:0005524">
    <property type="term" value="F:ATP binding"/>
    <property type="evidence" value="ECO:0007669"/>
    <property type="project" value="UniProtKB-UniRule"/>
</dbReference>
<gene>
    <name evidence="11" type="ORF">PPNO1_LOCUS3606</name>
</gene>
<evidence type="ECO:0000256" key="9">
    <source>
        <dbReference type="SAM" id="MobiDB-lite"/>
    </source>
</evidence>
<evidence type="ECO:0000256" key="5">
    <source>
        <dbReference type="ARBA" id="ARBA00022840"/>
    </source>
</evidence>
<dbReference type="InterPro" id="IPR000719">
    <property type="entry name" value="Prot_kinase_dom"/>
</dbReference>
<evidence type="ECO:0000313" key="11">
    <source>
        <dbReference type="EMBL" id="CAI4213862.1"/>
    </source>
</evidence>
<feature type="binding site" evidence="7">
    <location>
        <position position="79"/>
    </location>
    <ligand>
        <name>ATP</name>
        <dbReference type="ChEBI" id="CHEBI:30616"/>
    </ligand>
</feature>
<comment type="similarity">
    <text evidence="6">Belongs to the protein kinase superfamily. STE Ser/Thr protein kinase family. MAP kinase kinase subfamily.</text>
</comment>
<proteinExistence type="inferred from homology"/>
<evidence type="ECO:0000259" key="10">
    <source>
        <dbReference type="PROSITE" id="PS50011"/>
    </source>
</evidence>
<dbReference type="PANTHER" id="PTHR47448">
    <property type="entry name" value="DUAL SPECIFICITY MITOGEN-ACTIVATED PROTEIN KINASE KINASE DSOR1-LIKE PROTEIN"/>
    <property type="match status" value="1"/>
</dbReference>
<dbReference type="GO" id="GO:0004712">
    <property type="term" value="F:protein serine/threonine/tyrosine kinase activity"/>
    <property type="evidence" value="ECO:0007669"/>
    <property type="project" value="UniProtKB-ARBA"/>
</dbReference>
<evidence type="ECO:0000313" key="12">
    <source>
        <dbReference type="Proteomes" id="UP000838763"/>
    </source>
</evidence>
<dbReference type="PROSITE" id="PS50011">
    <property type="entry name" value="PROTEIN_KINASE_DOM"/>
    <property type="match status" value="1"/>
</dbReference>
<name>A0A9P1H1V1_9PEZI</name>
<dbReference type="OrthoDB" id="10252354at2759"/>
<comment type="caution">
    <text evidence="11">The sequence shown here is derived from an EMBL/GenBank/DDBJ whole genome shotgun (WGS) entry which is preliminary data.</text>
</comment>
<evidence type="ECO:0000256" key="4">
    <source>
        <dbReference type="ARBA" id="ARBA00022777"/>
    </source>
</evidence>
<dbReference type="GO" id="GO:0004674">
    <property type="term" value="F:protein serine/threonine kinase activity"/>
    <property type="evidence" value="ECO:0007669"/>
    <property type="project" value="UniProtKB-KW"/>
</dbReference>
<dbReference type="PROSITE" id="PS00108">
    <property type="entry name" value="PROTEIN_KINASE_ST"/>
    <property type="match status" value="1"/>
</dbReference>
<keyword evidence="2" id="KW-0808">Transferase</keyword>
<evidence type="ECO:0000256" key="6">
    <source>
        <dbReference type="ARBA" id="ARBA00038035"/>
    </source>
</evidence>
<keyword evidence="3 7" id="KW-0547">Nucleotide-binding</keyword>
<dbReference type="InterPro" id="IPR008271">
    <property type="entry name" value="Ser/Thr_kinase_AS"/>
</dbReference>
<organism evidence="11 12">
    <name type="scientific">Parascedosporium putredinis</name>
    <dbReference type="NCBI Taxonomy" id="1442378"/>
    <lineage>
        <taxon>Eukaryota</taxon>
        <taxon>Fungi</taxon>
        <taxon>Dikarya</taxon>
        <taxon>Ascomycota</taxon>
        <taxon>Pezizomycotina</taxon>
        <taxon>Sordariomycetes</taxon>
        <taxon>Hypocreomycetidae</taxon>
        <taxon>Microascales</taxon>
        <taxon>Microascaceae</taxon>
        <taxon>Parascedosporium</taxon>
    </lineage>
</organism>